<comment type="caution">
    <text evidence="6">The sequence shown here is derived from an EMBL/GenBank/DDBJ whole genome shotgun (WGS) entry which is preliminary data.</text>
</comment>
<feature type="zinc finger region" description="C3H1-type" evidence="4">
    <location>
        <begin position="105"/>
        <end position="132"/>
    </location>
</feature>
<evidence type="ECO:0000313" key="13">
    <source>
        <dbReference type="Proteomes" id="UP000663882"/>
    </source>
</evidence>
<dbReference type="Proteomes" id="UP000663889">
    <property type="component" value="Unassembled WGS sequence"/>
</dbReference>
<dbReference type="EMBL" id="CAJNOO010000619">
    <property type="protein sequence ID" value="CAF0994103.1"/>
    <property type="molecule type" value="Genomic_DNA"/>
</dbReference>
<evidence type="ECO:0000256" key="4">
    <source>
        <dbReference type="PROSITE-ProRule" id="PRU00723"/>
    </source>
</evidence>
<evidence type="ECO:0000256" key="3">
    <source>
        <dbReference type="ARBA" id="ARBA00022833"/>
    </source>
</evidence>
<dbReference type="EMBL" id="CAJOAX010000720">
    <property type="protein sequence ID" value="CAF3640335.1"/>
    <property type="molecule type" value="Genomic_DNA"/>
</dbReference>
<name>A0A814GDC4_9BILA</name>
<dbReference type="Proteomes" id="UP000663854">
    <property type="component" value="Unassembled WGS sequence"/>
</dbReference>
<dbReference type="EMBL" id="CAJNOL010001096">
    <property type="protein sequence ID" value="CAF1286658.1"/>
    <property type="molecule type" value="Genomic_DNA"/>
</dbReference>
<feature type="domain" description="C3H1-type" evidence="5">
    <location>
        <begin position="105"/>
        <end position="132"/>
    </location>
</feature>
<feature type="domain" description="C3H1-type" evidence="5">
    <location>
        <begin position="75"/>
        <end position="104"/>
    </location>
</feature>
<organism evidence="6 13">
    <name type="scientific">Rotaria sordida</name>
    <dbReference type="NCBI Taxonomy" id="392033"/>
    <lineage>
        <taxon>Eukaryota</taxon>
        <taxon>Metazoa</taxon>
        <taxon>Spiralia</taxon>
        <taxon>Gnathifera</taxon>
        <taxon>Rotifera</taxon>
        <taxon>Eurotatoria</taxon>
        <taxon>Bdelloidea</taxon>
        <taxon>Philodinida</taxon>
        <taxon>Philodinidae</taxon>
        <taxon>Rotaria</taxon>
    </lineage>
</organism>
<dbReference type="Gene3D" id="4.10.1000.10">
    <property type="entry name" value="Zinc finger, CCCH-type"/>
    <property type="match status" value="1"/>
</dbReference>
<evidence type="ECO:0000313" key="11">
    <source>
        <dbReference type="EMBL" id="CAF3955189.1"/>
    </source>
</evidence>
<evidence type="ECO:0000313" key="9">
    <source>
        <dbReference type="EMBL" id="CAF1286658.1"/>
    </source>
</evidence>
<evidence type="ECO:0000259" key="5">
    <source>
        <dbReference type="PROSITE" id="PS50103"/>
    </source>
</evidence>
<dbReference type="InterPro" id="IPR000571">
    <property type="entry name" value="Znf_CCCH"/>
</dbReference>
<dbReference type="Proteomes" id="UP000663882">
    <property type="component" value="Unassembled WGS sequence"/>
</dbReference>
<evidence type="ECO:0000256" key="1">
    <source>
        <dbReference type="ARBA" id="ARBA00022723"/>
    </source>
</evidence>
<keyword evidence="3 4" id="KW-0862">Zinc</keyword>
<evidence type="ECO:0000313" key="8">
    <source>
        <dbReference type="EMBL" id="CAF1257891.1"/>
    </source>
</evidence>
<keyword evidence="12" id="KW-1185">Reference proteome</keyword>
<dbReference type="PROSITE" id="PS50103">
    <property type="entry name" value="ZF_C3H1"/>
    <property type="match status" value="2"/>
</dbReference>
<accession>A0A814GDC4</accession>
<dbReference type="InterPro" id="IPR041367">
    <property type="entry name" value="Znf-CCCH_4"/>
</dbReference>
<dbReference type="EMBL" id="CAJNOU010001835">
    <property type="protein sequence ID" value="CAF1257891.1"/>
    <property type="molecule type" value="Genomic_DNA"/>
</dbReference>
<proteinExistence type="predicted"/>
<dbReference type="OrthoDB" id="411372at2759"/>
<evidence type="ECO:0000313" key="10">
    <source>
        <dbReference type="EMBL" id="CAF3640335.1"/>
    </source>
</evidence>
<dbReference type="Proteomes" id="UP000663870">
    <property type="component" value="Unassembled WGS sequence"/>
</dbReference>
<evidence type="ECO:0000256" key="2">
    <source>
        <dbReference type="ARBA" id="ARBA00022771"/>
    </source>
</evidence>
<sequence>MTSTNDKIDTLSKKIAEISIQQDIICNTNISEANNYYKTRQTSKGVNFARLEKGLLLFIYIHETTKSILYSEIALWDRRLCIQMIKNGDCPKLRNQCRYEHETSYRQSNICPFWYTHSCTYGTKCRFSHEFFPISNYHHYILTNTDNIVYKLIRFVRNFAGHYIDSAIKDENDLQQLHKEMVVLMVHLVHFLSPKRSNSIDHLNLFLEATTIKQLISPDSLLEELEKPYNVPKIFLESTLNFNTHWYRHGTNKCSVDFSQMSTQFITHFNSVFIGFYEGRLKSRGAPIAWA</sequence>
<reference evidence="6" key="1">
    <citation type="submission" date="2021-02" db="EMBL/GenBank/DDBJ databases">
        <authorList>
            <person name="Nowell W R."/>
        </authorList>
    </citation>
    <scope>NUCLEOTIDE SEQUENCE</scope>
</reference>
<dbReference type="EMBL" id="CAJOBE010004969">
    <property type="protein sequence ID" value="CAF3955189.1"/>
    <property type="molecule type" value="Genomic_DNA"/>
</dbReference>
<dbReference type="AlphaFoldDB" id="A0A814GDC4"/>
<dbReference type="Pfam" id="PF18044">
    <property type="entry name" value="zf-CCCH_4"/>
    <property type="match status" value="1"/>
</dbReference>
<feature type="zinc finger region" description="C3H1-type" evidence="4">
    <location>
        <begin position="75"/>
        <end position="104"/>
    </location>
</feature>
<evidence type="ECO:0000313" key="7">
    <source>
        <dbReference type="EMBL" id="CAF1080831.1"/>
    </source>
</evidence>
<dbReference type="GO" id="GO:0008270">
    <property type="term" value="F:zinc ion binding"/>
    <property type="evidence" value="ECO:0007669"/>
    <property type="project" value="UniProtKB-KW"/>
</dbReference>
<keyword evidence="1 4" id="KW-0479">Metal-binding</keyword>
<protein>
    <recommendedName>
        <fullName evidence="5">C3H1-type domain-containing protein</fullName>
    </recommendedName>
</protein>
<gene>
    <name evidence="11" type="ORF">FNK824_LOCUS23458</name>
    <name evidence="9" type="ORF">JXQ802_LOCUS28776</name>
    <name evidence="10" type="ORF">OTI717_LOCUS8795</name>
    <name evidence="7" type="ORF">PYM288_LOCUS18665</name>
    <name evidence="6" type="ORF">RFH988_LOCUS13818</name>
    <name evidence="8" type="ORF">SEV965_LOCUS24079</name>
</gene>
<dbReference type="Proteomes" id="UP000663823">
    <property type="component" value="Unassembled WGS sequence"/>
</dbReference>
<dbReference type="EMBL" id="CAJNOH010000583">
    <property type="protein sequence ID" value="CAF1080831.1"/>
    <property type="molecule type" value="Genomic_DNA"/>
</dbReference>
<evidence type="ECO:0000313" key="6">
    <source>
        <dbReference type="EMBL" id="CAF0994103.1"/>
    </source>
</evidence>
<evidence type="ECO:0000313" key="12">
    <source>
        <dbReference type="Proteomes" id="UP000663870"/>
    </source>
</evidence>
<keyword evidence="2 4" id="KW-0863">Zinc-finger</keyword>
<dbReference type="Proteomes" id="UP000663874">
    <property type="component" value="Unassembled WGS sequence"/>
</dbReference>